<name>A0A4P9Y6N0_9FUNG</name>
<organism evidence="2 3">
    <name type="scientific">Piptocephalis cylindrospora</name>
    <dbReference type="NCBI Taxonomy" id="1907219"/>
    <lineage>
        <taxon>Eukaryota</taxon>
        <taxon>Fungi</taxon>
        <taxon>Fungi incertae sedis</taxon>
        <taxon>Zoopagomycota</taxon>
        <taxon>Zoopagomycotina</taxon>
        <taxon>Zoopagomycetes</taxon>
        <taxon>Zoopagales</taxon>
        <taxon>Piptocephalidaceae</taxon>
        <taxon>Piptocephalis</taxon>
    </lineage>
</organism>
<dbReference type="EMBL" id="KZ987846">
    <property type="protein sequence ID" value="RKP14354.1"/>
    <property type="molecule type" value="Genomic_DNA"/>
</dbReference>
<evidence type="ECO:0000313" key="2">
    <source>
        <dbReference type="EMBL" id="RKP14354.1"/>
    </source>
</evidence>
<sequence length="375" mass="40985">TPPDQNDGTQGSSELASKNPPKYTGKLEIKDRGVAIVCSNQTVGGLDYTVKGSKFINTLLLPAKEAKEYADKANRTPEPLDLPVGSIQEQALSCDYGITDSIVGSNPSMVLMEPKERCLVILNSGQEKSPATVDVEIQWLTVPTETSHYSFLSFYSDELVERRNEPKVKPWLPWLTDGSKNYHDYALNIEPKGVLIKEKNPAPVIFDGPDKKNPEPVSEKATVLPGNITSICSEGPVGGISYTVKGNPDQVISGTLVFPERIKKAVEDSFRGVNTDAEEPPIHLKMQALGCDSMGFPECSNSNPPGQLMDPEIMCLGLYNYFKNATTSVDVTIQWLTARTNTTLYDMSARGSVDLLKAAENDTSYNEYGLMSIHA</sequence>
<dbReference type="Proteomes" id="UP000267251">
    <property type="component" value="Unassembled WGS sequence"/>
</dbReference>
<reference evidence="3" key="1">
    <citation type="journal article" date="2018" name="Nat. Microbiol.">
        <title>Leveraging single-cell genomics to expand the fungal tree of life.</title>
        <authorList>
            <person name="Ahrendt S.R."/>
            <person name="Quandt C.A."/>
            <person name="Ciobanu D."/>
            <person name="Clum A."/>
            <person name="Salamov A."/>
            <person name="Andreopoulos B."/>
            <person name="Cheng J.F."/>
            <person name="Woyke T."/>
            <person name="Pelin A."/>
            <person name="Henrissat B."/>
            <person name="Reynolds N.K."/>
            <person name="Benny G.L."/>
            <person name="Smith M.E."/>
            <person name="James T.Y."/>
            <person name="Grigoriev I.V."/>
        </authorList>
    </citation>
    <scope>NUCLEOTIDE SEQUENCE [LARGE SCALE GENOMIC DNA]</scope>
</reference>
<evidence type="ECO:0000313" key="3">
    <source>
        <dbReference type="Proteomes" id="UP000267251"/>
    </source>
</evidence>
<dbReference type="AlphaFoldDB" id="A0A4P9Y6N0"/>
<accession>A0A4P9Y6N0</accession>
<feature type="region of interest" description="Disordered" evidence="1">
    <location>
        <begin position="1"/>
        <end position="24"/>
    </location>
</feature>
<gene>
    <name evidence="2" type="ORF">BJ684DRAFT_19229</name>
</gene>
<keyword evidence="3" id="KW-1185">Reference proteome</keyword>
<feature type="non-terminal residue" evidence="2">
    <location>
        <position position="1"/>
    </location>
</feature>
<proteinExistence type="predicted"/>
<protein>
    <submittedName>
        <fullName evidence="2">Uncharacterized protein</fullName>
    </submittedName>
</protein>
<evidence type="ECO:0000256" key="1">
    <source>
        <dbReference type="SAM" id="MobiDB-lite"/>
    </source>
</evidence>
<feature type="compositionally biased region" description="Polar residues" evidence="1">
    <location>
        <begin position="1"/>
        <end position="16"/>
    </location>
</feature>